<evidence type="ECO:0000256" key="4">
    <source>
        <dbReference type="ARBA" id="ARBA00020585"/>
    </source>
</evidence>
<evidence type="ECO:0000256" key="2">
    <source>
        <dbReference type="ARBA" id="ARBA00005001"/>
    </source>
</evidence>
<feature type="transmembrane region" description="Helical" evidence="12">
    <location>
        <begin position="40"/>
        <end position="63"/>
    </location>
</feature>
<evidence type="ECO:0000256" key="11">
    <source>
        <dbReference type="ARBA" id="ARBA00023136"/>
    </source>
</evidence>
<feature type="transmembrane region" description="Helical" evidence="12">
    <location>
        <begin position="75"/>
        <end position="99"/>
    </location>
</feature>
<keyword evidence="8 14" id="KW-0808">Transferase</keyword>
<dbReference type="RefSeq" id="WP_235000697.1">
    <property type="nucleotide sequence ID" value="NZ_FWFT01000003.1"/>
</dbReference>
<evidence type="ECO:0000256" key="12">
    <source>
        <dbReference type="SAM" id="Phobius"/>
    </source>
</evidence>
<evidence type="ECO:0000256" key="10">
    <source>
        <dbReference type="ARBA" id="ARBA00022989"/>
    </source>
</evidence>
<keyword evidence="5" id="KW-1003">Cell membrane</keyword>
<dbReference type="NCBIfam" id="NF003962">
    <property type="entry name" value="PRK05454.2-5"/>
    <property type="match status" value="1"/>
</dbReference>
<feature type="domain" description="Glycosyltransferase 2-like" evidence="13">
    <location>
        <begin position="218"/>
        <end position="450"/>
    </location>
</feature>
<evidence type="ECO:0000256" key="3">
    <source>
        <dbReference type="ARBA" id="ARBA00009337"/>
    </source>
</evidence>
<dbReference type="SUPFAM" id="SSF53448">
    <property type="entry name" value="Nucleotide-diphospho-sugar transferases"/>
    <property type="match status" value="1"/>
</dbReference>
<evidence type="ECO:0000256" key="7">
    <source>
        <dbReference type="ARBA" id="ARBA00022676"/>
    </source>
</evidence>
<feature type="transmembrane region" description="Helical" evidence="12">
    <location>
        <begin position="441"/>
        <end position="465"/>
    </location>
</feature>
<keyword evidence="10 12" id="KW-1133">Transmembrane helix</keyword>
<keyword evidence="6" id="KW-0997">Cell inner membrane</keyword>
<dbReference type="InterPro" id="IPR029044">
    <property type="entry name" value="Nucleotide-diphossugar_trans"/>
</dbReference>
<evidence type="ECO:0000256" key="1">
    <source>
        <dbReference type="ARBA" id="ARBA00004429"/>
    </source>
</evidence>
<dbReference type="GO" id="GO:0016758">
    <property type="term" value="F:hexosyltransferase activity"/>
    <property type="evidence" value="ECO:0007669"/>
    <property type="project" value="TreeGrafter"/>
</dbReference>
<comment type="similarity">
    <text evidence="3">Belongs to the glycosyltransferase 2 family. OpgH subfamily.</text>
</comment>
<feature type="transmembrane region" description="Helical" evidence="12">
    <location>
        <begin position="389"/>
        <end position="412"/>
    </location>
</feature>
<dbReference type="PANTHER" id="PTHR43867:SF5">
    <property type="entry name" value="GLUCANS BIOSYNTHESIS GLUCOSYLTRANSFERASE H"/>
    <property type="match status" value="1"/>
</dbReference>
<keyword evidence="15" id="KW-1185">Reference proteome</keyword>
<feature type="transmembrane region" description="Helical" evidence="12">
    <location>
        <begin position="540"/>
        <end position="571"/>
    </location>
</feature>
<name>A0A1Y5SSD9_9RHOB</name>
<comment type="pathway">
    <text evidence="2">Glycan metabolism; osmoregulated periplasmic glucan (OPG) biosynthesis.</text>
</comment>
<gene>
    <name evidence="14" type="primary">opgH</name>
    <name evidence="14" type="ORF">PSJ8397_02277</name>
</gene>
<sequence>MSYAAAHMPPRAPLAMPAQTFAKTAPVRAMTRKHHWADRVWRVSAFIPTLFLTVVLVMSVTTYLGQGGVAVAEGFVLALVALTFIWLAFSVNTACLGLLRVALVRGTPAPRAPHSPRDIALLVPVYNETPWEVFGNASAMLKELTTGTQADHYTLFILSDTRDVKVAAVEERAFAALNVEFYPHRRVYYRRRADNTDKKVGNITDWIENWGAAYEAMVVLDADSLMSGAAIRQLAQALADDPDAGLIQSRPTLIGATTLFGRVQQFSNTVYGWLSAEGLTSWAQHEGNYWGHNAIIRTRAFAESARLPYLRGRRGAQHLILSHDFVEAGMLRRAGWAVRLLPRLSGSFEETPQTLIDYVIRDRRWCHGNMQHLRLLAARGFHVISRVHLLQGALAFLMSPAWLAVVILWSYVGTTPAPPSAYFSSSNPLMPVWPIEQTDVAWIYLIFVYGMLLFPKAVGAVLFGLRRRTRAAYGSGRMYVGSILFELFLSVLYAPIMMVQQTKATIWAVLGRQPAWSPQNRGTAGYGWAETMRFHWVETVLGAALLGGVIFANVSWLILPIAISLAAAVPLSRLSALPIARLAQGALQLNTPDTLIEPRIVRLARQERAALRETLQNDPAPIAAE</sequence>
<dbReference type="InterPro" id="IPR050321">
    <property type="entry name" value="Glycosyltr_2/OpgH_subfam"/>
</dbReference>
<reference evidence="14 15" key="1">
    <citation type="submission" date="2017-03" db="EMBL/GenBank/DDBJ databases">
        <authorList>
            <person name="Afonso C.L."/>
            <person name="Miller P.J."/>
            <person name="Scott M.A."/>
            <person name="Spackman E."/>
            <person name="Goraichik I."/>
            <person name="Dimitrov K.M."/>
            <person name="Suarez D.L."/>
            <person name="Swayne D.E."/>
        </authorList>
    </citation>
    <scope>NUCLEOTIDE SEQUENCE [LARGE SCALE GENOMIC DNA]</scope>
    <source>
        <strain evidence="14 15">CECT 8397</strain>
    </source>
</reference>
<evidence type="ECO:0000256" key="5">
    <source>
        <dbReference type="ARBA" id="ARBA00022475"/>
    </source>
</evidence>
<dbReference type="PANTHER" id="PTHR43867">
    <property type="entry name" value="CELLULOSE SYNTHASE CATALYTIC SUBUNIT A [UDP-FORMING]"/>
    <property type="match status" value="1"/>
</dbReference>
<keyword evidence="9 12" id="KW-0812">Transmembrane</keyword>
<organism evidence="14 15">
    <name type="scientific">Pseudooctadecabacter jejudonensis</name>
    <dbReference type="NCBI Taxonomy" id="1391910"/>
    <lineage>
        <taxon>Bacteria</taxon>
        <taxon>Pseudomonadati</taxon>
        <taxon>Pseudomonadota</taxon>
        <taxon>Alphaproteobacteria</taxon>
        <taxon>Rhodobacterales</taxon>
        <taxon>Paracoccaceae</taxon>
        <taxon>Pseudooctadecabacter</taxon>
    </lineage>
</organism>
<proteinExistence type="inferred from homology"/>
<keyword evidence="7 14" id="KW-0328">Glycosyltransferase</keyword>
<evidence type="ECO:0000313" key="14">
    <source>
        <dbReference type="EMBL" id="SLN44078.1"/>
    </source>
</evidence>
<keyword evidence="11 12" id="KW-0472">Membrane</keyword>
<accession>A0A1Y5SSD9</accession>
<dbReference type="NCBIfam" id="NF003958">
    <property type="entry name" value="PRK05454.2-1"/>
    <property type="match status" value="1"/>
</dbReference>
<dbReference type="Pfam" id="PF13632">
    <property type="entry name" value="Glyco_trans_2_3"/>
    <property type="match status" value="1"/>
</dbReference>
<comment type="subcellular location">
    <subcellularLocation>
        <location evidence="1">Cell inner membrane</location>
        <topology evidence="1">Multi-pass membrane protein</topology>
    </subcellularLocation>
</comment>
<protein>
    <recommendedName>
        <fullName evidence="4">Glucans biosynthesis glucosyltransferase H</fullName>
    </recommendedName>
</protein>
<evidence type="ECO:0000256" key="6">
    <source>
        <dbReference type="ARBA" id="ARBA00022519"/>
    </source>
</evidence>
<dbReference type="Proteomes" id="UP000193623">
    <property type="component" value="Unassembled WGS sequence"/>
</dbReference>
<dbReference type="InterPro" id="IPR001173">
    <property type="entry name" value="Glyco_trans_2-like"/>
</dbReference>
<dbReference type="EMBL" id="FWFT01000003">
    <property type="protein sequence ID" value="SLN44078.1"/>
    <property type="molecule type" value="Genomic_DNA"/>
</dbReference>
<dbReference type="GO" id="GO:0005886">
    <property type="term" value="C:plasma membrane"/>
    <property type="evidence" value="ECO:0007669"/>
    <property type="project" value="UniProtKB-SubCell"/>
</dbReference>
<evidence type="ECO:0000256" key="9">
    <source>
        <dbReference type="ARBA" id="ARBA00022692"/>
    </source>
</evidence>
<evidence type="ECO:0000259" key="13">
    <source>
        <dbReference type="Pfam" id="PF13632"/>
    </source>
</evidence>
<dbReference type="AlphaFoldDB" id="A0A1Y5SSD9"/>
<evidence type="ECO:0000256" key="8">
    <source>
        <dbReference type="ARBA" id="ARBA00022679"/>
    </source>
</evidence>
<feature type="transmembrane region" description="Helical" evidence="12">
    <location>
        <begin position="477"/>
        <end position="496"/>
    </location>
</feature>
<dbReference type="Gene3D" id="3.90.550.10">
    <property type="entry name" value="Spore Coat Polysaccharide Biosynthesis Protein SpsA, Chain A"/>
    <property type="match status" value="1"/>
</dbReference>
<evidence type="ECO:0000313" key="15">
    <source>
        <dbReference type="Proteomes" id="UP000193623"/>
    </source>
</evidence>